<keyword evidence="5" id="KW-1185">Reference proteome</keyword>
<proteinExistence type="inferred from homology"/>
<gene>
    <name evidence="4" type="ORF">ZIOFF_013426</name>
</gene>
<dbReference type="PANTHER" id="PTHR33227">
    <property type="entry name" value="STIGMA-SPECIFIC STIG1-LIKE PROTEIN 3"/>
    <property type="match status" value="1"/>
</dbReference>
<name>A0A8J5HBS5_ZINOF</name>
<comment type="similarity">
    <text evidence="1">Belongs to the STIG1 family.</text>
</comment>
<dbReference type="EMBL" id="JACMSC010000004">
    <property type="protein sequence ID" value="KAG6523565.1"/>
    <property type="molecule type" value="Genomic_DNA"/>
</dbReference>
<evidence type="ECO:0008006" key="6">
    <source>
        <dbReference type="Google" id="ProtNLM"/>
    </source>
</evidence>
<dbReference type="InterPro" id="IPR006969">
    <property type="entry name" value="Stig-like"/>
</dbReference>
<protein>
    <recommendedName>
        <fullName evidence="6">Stigma-specific STIG1-like protein 1</fullName>
    </recommendedName>
</protein>
<accession>A0A8J5HBS5</accession>
<sequence>MNKIAEAYAMAIILLLALPAVSPVPRGVSRLLAQHGPIEEFHDVRQFPRVCQAAGGPGSDCCRKHCLEVASDRQNCRECGRKCRYGEACCGGRCVSVMYDGKNCGGCKRGCKKGSLRSYGMCSDAS</sequence>
<feature type="chain" id="PRO_5035186000" description="Stigma-specific STIG1-like protein 1" evidence="3">
    <location>
        <begin position="24"/>
        <end position="126"/>
    </location>
</feature>
<dbReference type="AlphaFoldDB" id="A0A8J5HBS5"/>
<dbReference type="Proteomes" id="UP000734854">
    <property type="component" value="Unassembled WGS sequence"/>
</dbReference>
<evidence type="ECO:0000256" key="1">
    <source>
        <dbReference type="ARBA" id="ARBA00006010"/>
    </source>
</evidence>
<comment type="caution">
    <text evidence="4">The sequence shown here is derived from an EMBL/GenBank/DDBJ whole genome shotgun (WGS) entry which is preliminary data.</text>
</comment>
<keyword evidence="2 3" id="KW-0732">Signal</keyword>
<reference evidence="4 5" key="1">
    <citation type="submission" date="2020-08" db="EMBL/GenBank/DDBJ databases">
        <title>Plant Genome Project.</title>
        <authorList>
            <person name="Zhang R.-G."/>
        </authorList>
    </citation>
    <scope>NUCLEOTIDE SEQUENCE [LARGE SCALE GENOMIC DNA]</scope>
    <source>
        <tissue evidence="4">Rhizome</tissue>
    </source>
</reference>
<organism evidence="4 5">
    <name type="scientific">Zingiber officinale</name>
    <name type="common">Ginger</name>
    <name type="synonym">Amomum zingiber</name>
    <dbReference type="NCBI Taxonomy" id="94328"/>
    <lineage>
        <taxon>Eukaryota</taxon>
        <taxon>Viridiplantae</taxon>
        <taxon>Streptophyta</taxon>
        <taxon>Embryophyta</taxon>
        <taxon>Tracheophyta</taxon>
        <taxon>Spermatophyta</taxon>
        <taxon>Magnoliopsida</taxon>
        <taxon>Liliopsida</taxon>
        <taxon>Zingiberales</taxon>
        <taxon>Zingiberaceae</taxon>
        <taxon>Zingiber</taxon>
    </lineage>
</organism>
<evidence type="ECO:0000313" key="5">
    <source>
        <dbReference type="Proteomes" id="UP000734854"/>
    </source>
</evidence>
<evidence type="ECO:0000256" key="2">
    <source>
        <dbReference type="ARBA" id="ARBA00022729"/>
    </source>
</evidence>
<dbReference type="PANTHER" id="PTHR33227:SF21">
    <property type="entry name" value="F12F1.21 PROTEIN"/>
    <property type="match status" value="1"/>
</dbReference>
<dbReference type="Pfam" id="PF04885">
    <property type="entry name" value="Stig1"/>
    <property type="match status" value="1"/>
</dbReference>
<feature type="signal peptide" evidence="3">
    <location>
        <begin position="1"/>
        <end position="23"/>
    </location>
</feature>
<evidence type="ECO:0000256" key="3">
    <source>
        <dbReference type="SAM" id="SignalP"/>
    </source>
</evidence>
<evidence type="ECO:0000313" key="4">
    <source>
        <dbReference type="EMBL" id="KAG6523565.1"/>
    </source>
</evidence>